<organism evidence="3 4">
    <name type="scientific">Staphylococcus aureus</name>
    <dbReference type="NCBI Taxonomy" id="1280"/>
    <lineage>
        <taxon>Bacteria</taxon>
        <taxon>Bacillati</taxon>
        <taxon>Bacillota</taxon>
        <taxon>Bacilli</taxon>
        <taxon>Bacillales</taxon>
        <taxon>Staphylococcaceae</taxon>
        <taxon>Staphylococcus</taxon>
    </lineage>
</organism>
<evidence type="ECO:0000259" key="1">
    <source>
        <dbReference type="Pfam" id="PF03374"/>
    </source>
</evidence>
<evidence type="ECO:0000313" key="4">
    <source>
        <dbReference type="Proteomes" id="UP000254116"/>
    </source>
</evidence>
<proteinExistence type="predicted"/>
<evidence type="ECO:0000259" key="2">
    <source>
        <dbReference type="Pfam" id="PF08346"/>
    </source>
</evidence>
<dbReference type="Pfam" id="PF08346">
    <property type="entry name" value="AntA"/>
    <property type="match status" value="1"/>
</dbReference>
<feature type="domain" description="Antirepressor protein C-terminal" evidence="1">
    <location>
        <begin position="286"/>
        <end position="382"/>
    </location>
</feature>
<dbReference type="AlphaFoldDB" id="A0A380EMJ2"/>
<gene>
    <name evidence="3" type="ORF">NCTC10702_03190</name>
</gene>
<dbReference type="InterPro" id="IPR005039">
    <property type="entry name" value="Ant_C"/>
</dbReference>
<dbReference type="EMBL" id="UHBY01000003">
    <property type="protein sequence ID" value="SUL37167.1"/>
    <property type="molecule type" value="Genomic_DNA"/>
</dbReference>
<evidence type="ECO:0000313" key="3">
    <source>
        <dbReference type="EMBL" id="SUL37167.1"/>
    </source>
</evidence>
<dbReference type="InterPro" id="IPR013557">
    <property type="entry name" value="AntA/B_antirep"/>
</dbReference>
<sequence>MEQITLTKEELKEIIAKEVREAINGKKPISSGSIFNKVRISHNDFDEINKKFAYTERLRGADNLGLGHPLSLKKYQHGIGCYENYKAYASEIHDHIRKLTLSAFGVTLNSDLKESEYDEASRMYDMLKNFYLYRYQKRIETCQSMISNKGGTTNASITNKIEHRRNVQHTRKRKWRNRNQCKRVIQGFGSQKRFSAWAEINLKHFKENRDFTSVLTSTVVNNGAVRQLEDYALTLDVAKHVAMMSGTEKGFDFREYFIQVEKAWNSPEMIMQRALKIANNTINQLETKIERDKPKIVFADAVATTKTSILVGELAKIIKQNGVNIGQRRLFEWLRQNGFLIKRKGVDYNMPTQYSMERELFEIKETSITHSDGHTSISKTPK</sequence>
<accession>A0A380EMJ2</accession>
<feature type="domain" description="AntA/AntB antirepressor" evidence="2">
    <location>
        <begin position="187"/>
        <end position="245"/>
    </location>
</feature>
<reference evidence="3 4" key="1">
    <citation type="submission" date="2018-06" db="EMBL/GenBank/DDBJ databases">
        <authorList>
            <consortium name="Pathogen Informatics"/>
            <person name="Doyle S."/>
        </authorList>
    </citation>
    <scope>NUCLEOTIDE SEQUENCE [LARGE SCALE GENOMIC DNA]</scope>
    <source>
        <strain evidence="3 4">NCTC10702</strain>
    </source>
</reference>
<dbReference type="Pfam" id="PF03374">
    <property type="entry name" value="ANT"/>
    <property type="match status" value="1"/>
</dbReference>
<protein>
    <submittedName>
        <fullName evidence="3">Putative phage anti-repressor protein</fullName>
    </submittedName>
</protein>
<dbReference type="Proteomes" id="UP000254116">
    <property type="component" value="Unassembled WGS sequence"/>
</dbReference>
<dbReference type="GO" id="GO:0003677">
    <property type="term" value="F:DNA binding"/>
    <property type="evidence" value="ECO:0007669"/>
    <property type="project" value="InterPro"/>
</dbReference>
<name>A0A380EMJ2_STAAU</name>